<proteinExistence type="predicted"/>
<keyword evidence="2" id="KW-1185">Reference proteome</keyword>
<protein>
    <submittedName>
        <fullName evidence="1">Uncharacterized protein</fullName>
    </submittedName>
</protein>
<gene>
    <name evidence="1" type="ORF">Ae201684_008099</name>
</gene>
<accession>A0A6G0X6F7</accession>
<dbReference type="VEuPathDB" id="FungiDB:AeMF1_016407"/>
<name>A0A6G0X6F7_9STRA</name>
<sequence length="263" mass="29175">MASLLCNYPTLKSLGACNFAVSKLEQCANSIGLASDDLLRWSAKIYQPYQSVSEVSGASNTPNLSMNTIRKQEAIIVELIALNKAMTERMTLLETHVGFNWPQRTASVASIQDFAQGEITPAPKRRKSSPTSLAEVWLSWFARSTPTWSHCVDKKKKSEARQLVGFMKVFCAEDFTLNGESPTFHDDVLRCGAIAEQRLLNFTMPAPPSVKSSGSVLRILRQMHRAGLLDDRIRRFSDLVLNGRVADPTPIQHKTNHVVSGNL</sequence>
<dbReference type="AlphaFoldDB" id="A0A6G0X6F7"/>
<evidence type="ECO:0000313" key="1">
    <source>
        <dbReference type="EMBL" id="KAF0735409.1"/>
    </source>
</evidence>
<reference evidence="1 2" key="1">
    <citation type="submission" date="2019-07" db="EMBL/GenBank/DDBJ databases">
        <title>Genomics analysis of Aphanomyces spp. identifies a new class of oomycete effector associated with host adaptation.</title>
        <authorList>
            <person name="Gaulin E."/>
        </authorList>
    </citation>
    <scope>NUCLEOTIDE SEQUENCE [LARGE SCALE GENOMIC DNA]</scope>
    <source>
        <strain evidence="1 2">ATCC 201684</strain>
    </source>
</reference>
<evidence type="ECO:0000313" key="2">
    <source>
        <dbReference type="Proteomes" id="UP000481153"/>
    </source>
</evidence>
<comment type="caution">
    <text evidence="1">The sequence shown here is derived from an EMBL/GenBank/DDBJ whole genome shotgun (WGS) entry which is preliminary data.</text>
</comment>
<dbReference type="Proteomes" id="UP000481153">
    <property type="component" value="Unassembled WGS sequence"/>
</dbReference>
<dbReference type="EMBL" id="VJMJ01000098">
    <property type="protein sequence ID" value="KAF0735409.1"/>
    <property type="molecule type" value="Genomic_DNA"/>
</dbReference>
<organism evidence="1 2">
    <name type="scientific">Aphanomyces euteiches</name>
    <dbReference type="NCBI Taxonomy" id="100861"/>
    <lineage>
        <taxon>Eukaryota</taxon>
        <taxon>Sar</taxon>
        <taxon>Stramenopiles</taxon>
        <taxon>Oomycota</taxon>
        <taxon>Saprolegniomycetes</taxon>
        <taxon>Saprolegniales</taxon>
        <taxon>Verrucalvaceae</taxon>
        <taxon>Aphanomyces</taxon>
    </lineage>
</organism>